<dbReference type="PANTHER" id="PTHR11654">
    <property type="entry name" value="OLIGOPEPTIDE TRANSPORTER-RELATED"/>
    <property type="match status" value="1"/>
</dbReference>
<gene>
    <name evidence="7" type="ORF">GIB67_020142</name>
</gene>
<feature type="transmembrane region" description="Helical" evidence="6">
    <location>
        <begin position="85"/>
        <end position="105"/>
    </location>
</feature>
<comment type="caution">
    <text evidence="7">The sequence shown here is derived from an EMBL/GenBank/DDBJ whole genome shotgun (WGS) entry which is preliminary data.</text>
</comment>
<proteinExistence type="inferred from homology"/>
<dbReference type="AlphaFoldDB" id="A0A7J7NIK0"/>
<feature type="transmembrane region" description="Helical" evidence="6">
    <location>
        <begin position="117"/>
        <end position="135"/>
    </location>
</feature>
<evidence type="ECO:0000256" key="3">
    <source>
        <dbReference type="ARBA" id="ARBA00022692"/>
    </source>
</evidence>
<feature type="transmembrane region" description="Helical" evidence="6">
    <location>
        <begin position="223"/>
        <end position="248"/>
    </location>
</feature>
<keyword evidence="5 6" id="KW-0472">Membrane</keyword>
<keyword evidence="8" id="KW-1185">Reference proteome</keyword>
<evidence type="ECO:0000256" key="5">
    <source>
        <dbReference type="ARBA" id="ARBA00023136"/>
    </source>
</evidence>
<dbReference type="OrthoDB" id="8122416at2759"/>
<keyword evidence="3 6" id="KW-0812">Transmembrane</keyword>
<protein>
    <submittedName>
        <fullName evidence="7">Uncharacterized protein</fullName>
    </submittedName>
</protein>
<evidence type="ECO:0000313" key="8">
    <source>
        <dbReference type="Proteomes" id="UP000541444"/>
    </source>
</evidence>
<dbReference type="Gene3D" id="1.20.1250.20">
    <property type="entry name" value="MFS general substrate transporter like domains"/>
    <property type="match status" value="1"/>
</dbReference>
<accession>A0A7J7NIK0</accession>
<feature type="transmembrane region" description="Helical" evidence="6">
    <location>
        <begin position="142"/>
        <end position="162"/>
    </location>
</feature>
<dbReference type="SUPFAM" id="SSF103473">
    <property type="entry name" value="MFS general substrate transporter"/>
    <property type="match status" value="1"/>
</dbReference>
<dbReference type="Pfam" id="PF00854">
    <property type="entry name" value="PTR2"/>
    <property type="match status" value="1"/>
</dbReference>
<dbReference type="GO" id="GO:0022857">
    <property type="term" value="F:transmembrane transporter activity"/>
    <property type="evidence" value="ECO:0007669"/>
    <property type="project" value="InterPro"/>
</dbReference>
<feature type="transmembrane region" description="Helical" evidence="6">
    <location>
        <begin position="182"/>
        <end position="202"/>
    </location>
</feature>
<dbReference type="EMBL" id="JACGCM010000769">
    <property type="protein sequence ID" value="KAF6166913.1"/>
    <property type="molecule type" value="Genomic_DNA"/>
</dbReference>
<comment type="similarity">
    <text evidence="2">Belongs to the major facilitator superfamily. Proton-dependent oligopeptide transporter (POT/PTR) (TC 2.A.17) family.</text>
</comment>
<evidence type="ECO:0000256" key="4">
    <source>
        <dbReference type="ARBA" id="ARBA00022989"/>
    </source>
</evidence>
<organism evidence="7 8">
    <name type="scientific">Kingdonia uniflora</name>
    <dbReference type="NCBI Taxonomy" id="39325"/>
    <lineage>
        <taxon>Eukaryota</taxon>
        <taxon>Viridiplantae</taxon>
        <taxon>Streptophyta</taxon>
        <taxon>Embryophyta</taxon>
        <taxon>Tracheophyta</taxon>
        <taxon>Spermatophyta</taxon>
        <taxon>Magnoliopsida</taxon>
        <taxon>Ranunculales</taxon>
        <taxon>Circaeasteraceae</taxon>
        <taxon>Kingdonia</taxon>
    </lineage>
</organism>
<sequence length="275" mass="31124">MSHEEDQLIPNLYRYIQPWESEFVDSQRVWAEYAFKRQEAKSQNRRLTLEDLEAESNGAMEQVKYRKKGGPRATKSTYANMGLDTIGFTAYLANMVLYCLFIMHFDLSSSSTTTSNFVGTIFLLVLVGGLISDTYMNRFNTCLVFVAVQLLGYIIIILQSYYQKLQPRPCLESTCVEGGQAWMFYSSIYLLALGAGGIKGSIPSLGTDQFDMKDPNEQKHIVSFFNWLLLSTTTGAVVGATIVVWVLVVMAKNIREKFPEDANTFHELRDEESVS</sequence>
<evidence type="ECO:0000256" key="2">
    <source>
        <dbReference type="ARBA" id="ARBA00005982"/>
    </source>
</evidence>
<evidence type="ECO:0000256" key="6">
    <source>
        <dbReference type="SAM" id="Phobius"/>
    </source>
</evidence>
<dbReference type="GO" id="GO:0016020">
    <property type="term" value="C:membrane"/>
    <property type="evidence" value="ECO:0007669"/>
    <property type="project" value="UniProtKB-SubCell"/>
</dbReference>
<keyword evidence="4 6" id="KW-1133">Transmembrane helix</keyword>
<evidence type="ECO:0000313" key="7">
    <source>
        <dbReference type="EMBL" id="KAF6166913.1"/>
    </source>
</evidence>
<evidence type="ECO:0000256" key="1">
    <source>
        <dbReference type="ARBA" id="ARBA00004141"/>
    </source>
</evidence>
<dbReference type="InterPro" id="IPR000109">
    <property type="entry name" value="POT_fam"/>
</dbReference>
<name>A0A7J7NIK0_9MAGN</name>
<dbReference type="Proteomes" id="UP000541444">
    <property type="component" value="Unassembled WGS sequence"/>
</dbReference>
<comment type="subcellular location">
    <subcellularLocation>
        <location evidence="1">Membrane</location>
        <topology evidence="1">Multi-pass membrane protein</topology>
    </subcellularLocation>
</comment>
<reference evidence="7 8" key="1">
    <citation type="journal article" date="2020" name="IScience">
        <title>Genome Sequencing of the Endangered Kingdonia uniflora (Circaeasteraceae, Ranunculales) Reveals Potential Mechanisms of Evolutionary Specialization.</title>
        <authorList>
            <person name="Sun Y."/>
            <person name="Deng T."/>
            <person name="Zhang A."/>
            <person name="Moore M.J."/>
            <person name="Landis J.B."/>
            <person name="Lin N."/>
            <person name="Zhang H."/>
            <person name="Zhang X."/>
            <person name="Huang J."/>
            <person name="Zhang X."/>
            <person name="Sun H."/>
            <person name="Wang H."/>
        </authorList>
    </citation>
    <scope>NUCLEOTIDE SEQUENCE [LARGE SCALE GENOMIC DNA]</scope>
    <source>
        <strain evidence="7">TB1705</strain>
        <tissue evidence="7">Leaf</tissue>
    </source>
</reference>
<dbReference type="InterPro" id="IPR036259">
    <property type="entry name" value="MFS_trans_sf"/>
</dbReference>